<dbReference type="PROSITE" id="PS50943">
    <property type="entry name" value="HTH_CROC1"/>
    <property type="match status" value="1"/>
</dbReference>
<dbReference type="SMART" id="SM00530">
    <property type="entry name" value="HTH_XRE"/>
    <property type="match status" value="1"/>
</dbReference>
<evidence type="ECO:0000313" key="4">
    <source>
        <dbReference type="Proteomes" id="UP000700800"/>
    </source>
</evidence>
<organism evidence="3 4">
    <name type="scientific">Streptococcus gallolyticus</name>
    <dbReference type="NCBI Taxonomy" id="315405"/>
    <lineage>
        <taxon>Bacteria</taxon>
        <taxon>Bacillati</taxon>
        <taxon>Bacillota</taxon>
        <taxon>Bacilli</taxon>
        <taxon>Lactobacillales</taxon>
        <taxon>Streptococcaceae</taxon>
        <taxon>Streptococcus</taxon>
    </lineage>
</organism>
<dbReference type="EMBL" id="SVAF01000017">
    <property type="protein sequence ID" value="MBE6165008.1"/>
    <property type="molecule type" value="Genomic_DNA"/>
</dbReference>
<dbReference type="PANTHER" id="PTHR46558">
    <property type="entry name" value="TRACRIPTIONAL REGULATORY PROTEIN-RELATED-RELATED"/>
    <property type="match status" value="1"/>
</dbReference>
<accession>A0A927XG03</accession>
<evidence type="ECO:0000259" key="2">
    <source>
        <dbReference type="PROSITE" id="PS50943"/>
    </source>
</evidence>
<dbReference type="AlphaFoldDB" id="A0A927XG03"/>
<keyword evidence="1" id="KW-0238">DNA-binding</keyword>
<reference evidence="3" key="1">
    <citation type="submission" date="2019-04" db="EMBL/GenBank/DDBJ databases">
        <title>Evolution of Biomass-Degrading Anaerobic Consortia Revealed by Metagenomics.</title>
        <authorList>
            <person name="Peng X."/>
        </authorList>
    </citation>
    <scope>NUCLEOTIDE SEQUENCE</scope>
    <source>
        <strain evidence="3">SIG195</strain>
    </source>
</reference>
<comment type="caution">
    <text evidence="3">The sequence shown here is derived from an EMBL/GenBank/DDBJ whole genome shotgun (WGS) entry which is preliminary data.</text>
</comment>
<dbReference type="PANTHER" id="PTHR46558:SF4">
    <property type="entry name" value="DNA-BIDING PHAGE PROTEIN"/>
    <property type="match status" value="1"/>
</dbReference>
<dbReference type="Gene3D" id="1.10.260.40">
    <property type="entry name" value="lambda repressor-like DNA-binding domains"/>
    <property type="match status" value="1"/>
</dbReference>
<gene>
    <name evidence="3" type="ORF">E7156_06865</name>
</gene>
<dbReference type="InterPro" id="IPR010982">
    <property type="entry name" value="Lambda_DNA-bd_dom_sf"/>
</dbReference>
<dbReference type="Proteomes" id="UP000700800">
    <property type="component" value="Unassembled WGS sequence"/>
</dbReference>
<protein>
    <submittedName>
        <fullName evidence="3">Helix-turn-helix transcriptional regulator</fullName>
    </submittedName>
</protein>
<feature type="domain" description="HTH cro/C1-type" evidence="2">
    <location>
        <begin position="5"/>
        <end position="59"/>
    </location>
</feature>
<evidence type="ECO:0000256" key="1">
    <source>
        <dbReference type="ARBA" id="ARBA00023125"/>
    </source>
</evidence>
<evidence type="ECO:0000313" key="3">
    <source>
        <dbReference type="EMBL" id="MBE6165008.1"/>
    </source>
</evidence>
<dbReference type="Pfam" id="PF01381">
    <property type="entry name" value="HTH_3"/>
    <property type="match status" value="1"/>
</dbReference>
<dbReference type="InterPro" id="IPR001387">
    <property type="entry name" value="Cro/C1-type_HTH"/>
</dbReference>
<dbReference type="SUPFAM" id="SSF47413">
    <property type="entry name" value="lambda repressor-like DNA-binding domains"/>
    <property type="match status" value="1"/>
</dbReference>
<sequence length="72" mass="8382">MQIKLYELRKEAGLTQAQMAEKLNISETTYRSKELGQTDFKLSEMFKIANFFQKNIGDIFSETTSRNVNKRA</sequence>
<name>A0A927XG03_9STRE</name>
<dbReference type="GO" id="GO:0003677">
    <property type="term" value="F:DNA binding"/>
    <property type="evidence" value="ECO:0007669"/>
    <property type="project" value="UniProtKB-KW"/>
</dbReference>
<dbReference type="CDD" id="cd00093">
    <property type="entry name" value="HTH_XRE"/>
    <property type="match status" value="1"/>
</dbReference>
<proteinExistence type="predicted"/>